<evidence type="ECO:0000313" key="3">
    <source>
        <dbReference type="Proteomes" id="UP000664288"/>
    </source>
</evidence>
<keyword evidence="1" id="KW-0812">Transmembrane</keyword>
<reference evidence="2 3" key="1">
    <citation type="submission" date="2021-03" db="EMBL/GenBank/DDBJ databases">
        <title>Whole genome sequence of Jiella sp. MQZ13P-4.</title>
        <authorList>
            <person name="Tuo L."/>
        </authorList>
    </citation>
    <scope>NUCLEOTIDE SEQUENCE [LARGE SCALE GENOMIC DNA]</scope>
    <source>
        <strain evidence="2 3">MQZ13P-4</strain>
    </source>
</reference>
<feature type="transmembrane region" description="Helical" evidence="1">
    <location>
        <begin position="130"/>
        <end position="148"/>
    </location>
</feature>
<dbReference type="Proteomes" id="UP000664288">
    <property type="component" value="Unassembled WGS sequence"/>
</dbReference>
<comment type="caution">
    <text evidence="2">The sequence shown here is derived from an EMBL/GenBank/DDBJ whole genome shotgun (WGS) entry which is preliminary data.</text>
</comment>
<gene>
    <name evidence="2" type="ORF">J1C47_04830</name>
</gene>
<keyword evidence="3" id="KW-1185">Reference proteome</keyword>
<feature type="transmembrane region" description="Helical" evidence="1">
    <location>
        <begin position="93"/>
        <end position="110"/>
    </location>
</feature>
<feature type="transmembrane region" description="Helical" evidence="1">
    <location>
        <begin position="63"/>
        <end position="81"/>
    </location>
</feature>
<proteinExistence type="predicted"/>
<feature type="transmembrane region" description="Helical" evidence="1">
    <location>
        <begin position="21"/>
        <end position="43"/>
    </location>
</feature>
<feature type="transmembrane region" description="Helical" evidence="1">
    <location>
        <begin position="160"/>
        <end position="177"/>
    </location>
</feature>
<sequence length="212" mass="21907">MQTDELIADLAGGSRRHAAGATVPFGAVAAFALLVGFGVFMLLLGPRPDFVASLATPRFDVKFVETGLLAAAAIAVLAGLARPARPWRERLGWFAVPAIVLGLAVAAELASVPEHLWAARAIGSNAKNCLLAIPTIGMPVLAVLLFALSRQAPTRPRLTGAIAGFASAGIAAAFYAAHCTDDSPLFVAIWYPLATLVLVAAGAVAGGRMLRW</sequence>
<keyword evidence="1" id="KW-0472">Membrane</keyword>
<evidence type="ECO:0000256" key="1">
    <source>
        <dbReference type="SAM" id="Phobius"/>
    </source>
</evidence>
<organism evidence="2 3">
    <name type="scientific">Jiella sonneratiae</name>
    <dbReference type="NCBI Taxonomy" id="2816856"/>
    <lineage>
        <taxon>Bacteria</taxon>
        <taxon>Pseudomonadati</taxon>
        <taxon>Pseudomonadota</taxon>
        <taxon>Alphaproteobacteria</taxon>
        <taxon>Hyphomicrobiales</taxon>
        <taxon>Aurantimonadaceae</taxon>
        <taxon>Jiella</taxon>
    </lineage>
</organism>
<protein>
    <submittedName>
        <fullName evidence="2">DUF1109 family protein</fullName>
    </submittedName>
</protein>
<dbReference type="RefSeq" id="WP_207349593.1">
    <property type="nucleotide sequence ID" value="NZ_JAFMPY010000004.1"/>
</dbReference>
<evidence type="ECO:0000313" key="2">
    <source>
        <dbReference type="EMBL" id="MBO0902955.1"/>
    </source>
</evidence>
<accession>A0ABS3IZV2</accession>
<dbReference type="InterPro" id="IPR009495">
    <property type="entry name" value="NrsF"/>
</dbReference>
<dbReference type="Pfam" id="PF06532">
    <property type="entry name" value="NrsF"/>
    <property type="match status" value="1"/>
</dbReference>
<keyword evidence="1" id="KW-1133">Transmembrane helix</keyword>
<name>A0ABS3IZV2_9HYPH</name>
<feature type="transmembrane region" description="Helical" evidence="1">
    <location>
        <begin position="189"/>
        <end position="210"/>
    </location>
</feature>
<dbReference type="EMBL" id="JAFMPY010000004">
    <property type="protein sequence ID" value="MBO0902955.1"/>
    <property type="molecule type" value="Genomic_DNA"/>
</dbReference>